<proteinExistence type="inferred from homology"/>
<evidence type="ECO:0000256" key="1">
    <source>
        <dbReference type="ARBA" id="ARBA00006996"/>
    </source>
</evidence>
<evidence type="ECO:0000259" key="2">
    <source>
        <dbReference type="PROSITE" id="PS50004"/>
    </source>
</evidence>
<feature type="non-terminal residue" evidence="3">
    <location>
        <position position="1"/>
    </location>
</feature>
<dbReference type="PANTHER" id="PTHR10024:SF344">
    <property type="entry name" value="SYNAPTOTAGMIN-7"/>
    <property type="match status" value="1"/>
</dbReference>
<gene>
    <name evidence="3" type="ORF">M9458_016684</name>
</gene>
<dbReference type="Pfam" id="PF00168">
    <property type="entry name" value="C2"/>
    <property type="match status" value="1"/>
</dbReference>
<dbReference type="SUPFAM" id="SSF49562">
    <property type="entry name" value="C2 domain (Calcium/lipid-binding domain, CaLB)"/>
    <property type="match status" value="1"/>
</dbReference>
<comment type="similarity">
    <text evidence="1">Belongs to the synaptotagmin family.</text>
</comment>
<dbReference type="InterPro" id="IPR035892">
    <property type="entry name" value="C2_domain_sf"/>
</dbReference>
<protein>
    <recommendedName>
        <fullName evidence="2">C2 domain-containing protein</fullName>
    </recommendedName>
</protein>
<reference evidence="3 4" key="1">
    <citation type="submission" date="2024-05" db="EMBL/GenBank/DDBJ databases">
        <title>Genome sequencing and assembly of Indian major carp, Cirrhinus mrigala (Hamilton, 1822).</title>
        <authorList>
            <person name="Mohindra V."/>
            <person name="Chowdhury L.M."/>
            <person name="Lal K."/>
            <person name="Jena J.K."/>
        </authorList>
    </citation>
    <scope>NUCLEOTIDE SEQUENCE [LARGE SCALE GENOMIC DNA]</scope>
    <source>
        <strain evidence="3">CM1030</strain>
        <tissue evidence="3">Blood</tissue>
    </source>
</reference>
<evidence type="ECO:0000313" key="4">
    <source>
        <dbReference type="Proteomes" id="UP001529510"/>
    </source>
</evidence>
<feature type="domain" description="C2" evidence="2">
    <location>
        <begin position="1"/>
        <end position="47"/>
    </location>
</feature>
<feature type="non-terminal residue" evidence="3">
    <location>
        <position position="56"/>
    </location>
</feature>
<dbReference type="EMBL" id="JAMKFB020000007">
    <property type="protein sequence ID" value="KAL0189585.1"/>
    <property type="molecule type" value="Genomic_DNA"/>
</dbReference>
<sequence>FPYEKVVQRTLYLQVLDYDRFSRNDPIGEVSIPLNKIDLAHMQTFWKELKPCSDGS</sequence>
<dbReference type="AlphaFoldDB" id="A0ABD0QTP0"/>
<comment type="caution">
    <text evidence="3">The sequence shown here is derived from an EMBL/GenBank/DDBJ whole genome shotgun (WGS) entry which is preliminary data.</text>
</comment>
<organism evidence="3 4">
    <name type="scientific">Cirrhinus mrigala</name>
    <name type="common">Mrigala</name>
    <dbReference type="NCBI Taxonomy" id="683832"/>
    <lineage>
        <taxon>Eukaryota</taxon>
        <taxon>Metazoa</taxon>
        <taxon>Chordata</taxon>
        <taxon>Craniata</taxon>
        <taxon>Vertebrata</taxon>
        <taxon>Euteleostomi</taxon>
        <taxon>Actinopterygii</taxon>
        <taxon>Neopterygii</taxon>
        <taxon>Teleostei</taxon>
        <taxon>Ostariophysi</taxon>
        <taxon>Cypriniformes</taxon>
        <taxon>Cyprinidae</taxon>
        <taxon>Labeoninae</taxon>
        <taxon>Labeonini</taxon>
        <taxon>Cirrhinus</taxon>
    </lineage>
</organism>
<dbReference type="Gene3D" id="2.60.40.150">
    <property type="entry name" value="C2 domain"/>
    <property type="match status" value="1"/>
</dbReference>
<name>A0ABD0QTP0_CIRMR</name>
<evidence type="ECO:0000313" key="3">
    <source>
        <dbReference type="EMBL" id="KAL0189585.1"/>
    </source>
</evidence>
<accession>A0ABD0QTP0</accession>
<keyword evidence="4" id="KW-1185">Reference proteome</keyword>
<dbReference type="PANTHER" id="PTHR10024">
    <property type="entry name" value="SYNAPTOTAGMIN"/>
    <property type="match status" value="1"/>
</dbReference>
<dbReference type="PROSITE" id="PS50004">
    <property type="entry name" value="C2"/>
    <property type="match status" value="1"/>
</dbReference>
<dbReference type="InterPro" id="IPR000008">
    <property type="entry name" value="C2_dom"/>
</dbReference>
<dbReference type="Proteomes" id="UP001529510">
    <property type="component" value="Unassembled WGS sequence"/>
</dbReference>